<organism evidence="12">
    <name type="scientific">Acidithiobacillus albertensis</name>
    <dbReference type="NCBI Taxonomy" id="119978"/>
    <lineage>
        <taxon>Bacteria</taxon>
        <taxon>Pseudomonadati</taxon>
        <taxon>Pseudomonadota</taxon>
        <taxon>Acidithiobacillia</taxon>
        <taxon>Acidithiobacillales</taxon>
        <taxon>Acidithiobacillaceae</taxon>
        <taxon>Acidithiobacillus</taxon>
    </lineage>
</organism>
<evidence type="ECO:0000313" key="12">
    <source>
        <dbReference type="EMBL" id="AQS24090.1"/>
    </source>
</evidence>
<protein>
    <submittedName>
        <fullName evidence="12">ErfK</fullName>
    </submittedName>
</protein>
<keyword evidence="5" id="KW-0378">Hydrolase</keyword>
<evidence type="ECO:0000259" key="11">
    <source>
        <dbReference type="PROSITE" id="PS52029"/>
    </source>
</evidence>
<keyword evidence="6 9" id="KW-0133">Cell shape</keyword>
<name>A0A1S6GPW7_9PROT</name>
<dbReference type="GO" id="GO:0018104">
    <property type="term" value="P:peptidoglycan-protein cross-linking"/>
    <property type="evidence" value="ECO:0007669"/>
    <property type="project" value="TreeGrafter"/>
</dbReference>
<evidence type="ECO:0000256" key="1">
    <source>
        <dbReference type="ARBA" id="ARBA00004752"/>
    </source>
</evidence>
<dbReference type="GO" id="GO:0008360">
    <property type="term" value="P:regulation of cell shape"/>
    <property type="evidence" value="ECO:0007669"/>
    <property type="project" value="UniProtKB-UniRule"/>
</dbReference>
<feature type="domain" description="L,D-TPase catalytic" evidence="11">
    <location>
        <begin position="164"/>
        <end position="299"/>
    </location>
</feature>
<keyword evidence="8 9" id="KW-0961">Cell wall biogenesis/degradation</keyword>
<dbReference type="CDD" id="cd00118">
    <property type="entry name" value="LysM"/>
    <property type="match status" value="1"/>
</dbReference>
<feature type="region of interest" description="Disordered" evidence="10">
    <location>
        <begin position="35"/>
        <end position="66"/>
    </location>
</feature>
<dbReference type="PROSITE" id="PS52029">
    <property type="entry name" value="LD_TPASE"/>
    <property type="match status" value="1"/>
</dbReference>
<feature type="region of interest" description="Disordered" evidence="10">
    <location>
        <begin position="395"/>
        <end position="416"/>
    </location>
</feature>
<dbReference type="GO" id="GO:0071555">
    <property type="term" value="P:cell wall organization"/>
    <property type="evidence" value="ECO:0007669"/>
    <property type="project" value="UniProtKB-UniRule"/>
</dbReference>
<dbReference type="Gene3D" id="2.40.440.10">
    <property type="entry name" value="L,D-transpeptidase catalytic domain-like"/>
    <property type="match status" value="1"/>
</dbReference>
<dbReference type="GO" id="GO:0005576">
    <property type="term" value="C:extracellular region"/>
    <property type="evidence" value="ECO:0007669"/>
    <property type="project" value="TreeGrafter"/>
</dbReference>
<dbReference type="AlphaFoldDB" id="A0A1S6GPW7"/>
<keyword evidence="4" id="KW-0808">Transferase</keyword>
<dbReference type="InterPro" id="IPR018392">
    <property type="entry name" value="LysM"/>
</dbReference>
<dbReference type="CDD" id="cd16913">
    <property type="entry name" value="YkuD_like"/>
    <property type="match status" value="1"/>
</dbReference>
<evidence type="ECO:0000256" key="8">
    <source>
        <dbReference type="ARBA" id="ARBA00023316"/>
    </source>
</evidence>
<dbReference type="InterPro" id="IPR038063">
    <property type="entry name" value="Transpep_catalytic_dom"/>
</dbReference>
<evidence type="ECO:0000256" key="5">
    <source>
        <dbReference type="ARBA" id="ARBA00022801"/>
    </source>
</evidence>
<comment type="pathway">
    <text evidence="1 9">Cell wall biogenesis; peptidoglycan biosynthesis.</text>
</comment>
<dbReference type="InterPro" id="IPR036779">
    <property type="entry name" value="LysM_dom_sf"/>
</dbReference>
<evidence type="ECO:0000256" key="2">
    <source>
        <dbReference type="ARBA" id="ARBA00005992"/>
    </source>
</evidence>
<evidence type="ECO:0000256" key="9">
    <source>
        <dbReference type="PROSITE-ProRule" id="PRU01373"/>
    </source>
</evidence>
<dbReference type="Gene3D" id="3.10.350.10">
    <property type="entry name" value="LysM domain"/>
    <property type="match status" value="1"/>
</dbReference>
<dbReference type="GO" id="GO:0016757">
    <property type="term" value="F:glycosyltransferase activity"/>
    <property type="evidence" value="ECO:0007669"/>
    <property type="project" value="UniProtKB-KW"/>
</dbReference>
<feature type="active site" description="Nucleophile" evidence="9">
    <location>
        <position position="275"/>
    </location>
</feature>
<keyword evidence="3" id="KW-0328">Glycosyltransferase</keyword>
<dbReference type="PANTHER" id="PTHR30582">
    <property type="entry name" value="L,D-TRANSPEPTIDASE"/>
    <property type="match status" value="1"/>
</dbReference>
<sequence>MNIKLIRFILKTAVTVGAFCSVVPRLLFYGSSCCQERTRPSGSNSSPDGRRISPRTTTAQNKSRGKAPTANAVFRFMLCGALLLDTTCAFSAEFPLPPAGSNMVGQLRVVLARHQDTLLDIARHYDVGYNEIRAANPGVDPWLPGAGTRVLVPTEYVLPPKPWQGIIINIPARRLFYFPADQKVVYTFPVGIFRPNWPDPVGSTKIIAKVKNPTWTVPKNIQEEHAKAGEPIPAFFPAGPDNPMGELALETGWSQIFIHGTNKPWGVGMRVSHGCFHVYPENEVQLFKMVKVGTPVRTIDQPYVVGSNGNGNLYLQSFEPVETYHKGGNNQQRAVDAITAFSSSQHQGRTINWQRVINLVQKPNTVPVAININTPDLQTVADQLSAQSYDFAPYGDNANTATPPPAPVTIGNTPKS</sequence>
<dbReference type="EMBL" id="KY002487">
    <property type="protein sequence ID" value="AQS24090.1"/>
    <property type="molecule type" value="Genomic_DNA"/>
</dbReference>
<dbReference type="InterPro" id="IPR005490">
    <property type="entry name" value="LD_TPept_cat_dom"/>
</dbReference>
<keyword evidence="7 9" id="KW-0573">Peptidoglycan synthesis</keyword>
<dbReference type="GO" id="GO:0071972">
    <property type="term" value="F:peptidoglycan L,D-transpeptidase activity"/>
    <property type="evidence" value="ECO:0007669"/>
    <property type="project" value="TreeGrafter"/>
</dbReference>
<feature type="compositionally biased region" description="Polar residues" evidence="10">
    <location>
        <begin position="35"/>
        <end position="47"/>
    </location>
</feature>
<dbReference type="Pfam" id="PF03734">
    <property type="entry name" value="YkuD"/>
    <property type="match status" value="1"/>
</dbReference>
<dbReference type="SUPFAM" id="SSF141523">
    <property type="entry name" value="L,D-transpeptidase catalytic domain-like"/>
    <property type="match status" value="1"/>
</dbReference>
<reference evidence="12" key="1">
    <citation type="journal article" date="2017" name="Front. Microbiol.">
        <title>Molecular Systematics of the Genus Acidithiobacillus: Insights into the Phylogenetic Structure and Diversification of the Taxon.</title>
        <authorList>
            <person name="Nunez H."/>
            <person name="Moya-Beltran A."/>
            <person name="Covarrubias P.C."/>
            <person name="Issotta F."/>
            <person name="Cardenas J.P."/>
            <person name="Gonzalez M."/>
            <person name="Atavales J."/>
            <person name="Acuna L.G."/>
            <person name="Johnson D.B."/>
            <person name="Quatrini R."/>
        </authorList>
    </citation>
    <scope>NUCLEOTIDE SEQUENCE</scope>
    <source>
        <strain evidence="12">DSM 14366</strain>
    </source>
</reference>
<dbReference type="InterPro" id="IPR050979">
    <property type="entry name" value="LD-transpeptidase"/>
</dbReference>
<proteinExistence type="inferred from homology"/>
<comment type="similarity">
    <text evidence="2">Belongs to the YkuD family.</text>
</comment>
<evidence type="ECO:0000256" key="6">
    <source>
        <dbReference type="ARBA" id="ARBA00022960"/>
    </source>
</evidence>
<feature type="active site" description="Proton donor/acceptor" evidence="9">
    <location>
        <position position="259"/>
    </location>
</feature>
<evidence type="ECO:0000256" key="4">
    <source>
        <dbReference type="ARBA" id="ARBA00022679"/>
    </source>
</evidence>
<evidence type="ECO:0000256" key="10">
    <source>
        <dbReference type="SAM" id="MobiDB-lite"/>
    </source>
</evidence>
<dbReference type="UniPathway" id="UPA00219"/>
<evidence type="ECO:0000256" key="3">
    <source>
        <dbReference type="ARBA" id="ARBA00022676"/>
    </source>
</evidence>
<dbReference type="PANTHER" id="PTHR30582:SF24">
    <property type="entry name" value="L,D-TRANSPEPTIDASE ERFK_SRFK-RELATED"/>
    <property type="match status" value="1"/>
</dbReference>
<evidence type="ECO:0000256" key="7">
    <source>
        <dbReference type="ARBA" id="ARBA00022984"/>
    </source>
</evidence>
<accession>A0A1S6GPW7</accession>